<evidence type="ECO:0000313" key="2">
    <source>
        <dbReference type="Proteomes" id="UP001193081"/>
    </source>
</evidence>
<evidence type="ECO:0000313" key="1">
    <source>
        <dbReference type="EMBL" id="MBP1464214.1"/>
    </source>
</evidence>
<accession>A0ABS4D451</accession>
<name>A0ABS4D451_9CHLR</name>
<dbReference type="Proteomes" id="UP001193081">
    <property type="component" value="Unassembled WGS sequence"/>
</dbReference>
<sequence>MYTTTTRSLTASDYDRWNALVSTAPSGSIFALTDYLAILCRATKGRFTIIGVFHGEELVGGMPLYFRPSRWGEMATRRALLAYFTLDGHQRPGSVGVYWN</sequence>
<proteinExistence type="predicted"/>
<reference evidence="1 2" key="1">
    <citation type="submission" date="2021-03" db="EMBL/GenBank/DDBJ databases">
        <authorList>
            <person name="Grouzdev D.S."/>
        </authorList>
    </citation>
    <scope>NUCLEOTIDE SEQUENCE [LARGE SCALE GENOMIC DNA]</scope>
    <source>
        <strain evidence="1 2">M50-1</strain>
    </source>
</reference>
<comment type="caution">
    <text evidence="1">The sequence shown here is derived from an EMBL/GenBank/DDBJ whole genome shotgun (WGS) entry which is preliminary data.</text>
</comment>
<dbReference type="EMBL" id="SIJK02000001">
    <property type="protein sequence ID" value="MBP1464214.1"/>
    <property type="molecule type" value="Genomic_DNA"/>
</dbReference>
<dbReference type="RefSeq" id="WP_135475675.1">
    <property type="nucleotide sequence ID" value="NZ_SIJK02000001.1"/>
</dbReference>
<evidence type="ECO:0008006" key="3">
    <source>
        <dbReference type="Google" id="ProtNLM"/>
    </source>
</evidence>
<gene>
    <name evidence="1" type="ORF">EYB53_000700</name>
</gene>
<protein>
    <recommendedName>
        <fullName evidence="3">GNAT family N-acetyltransferase</fullName>
    </recommendedName>
</protein>
<organism evidence="1 2">
    <name type="scientific">Candidatus Chloroploca mongolica</name>
    <dbReference type="NCBI Taxonomy" id="2528176"/>
    <lineage>
        <taxon>Bacteria</taxon>
        <taxon>Bacillati</taxon>
        <taxon>Chloroflexota</taxon>
        <taxon>Chloroflexia</taxon>
        <taxon>Chloroflexales</taxon>
        <taxon>Chloroflexineae</taxon>
        <taxon>Oscillochloridaceae</taxon>
        <taxon>Candidatus Chloroploca</taxon>
    </lineage>
</organism>
<keyword evidence="2" id="KW-1185">Reference proteome</keyword>